<evidence type="ECO:0000256" key="1">
    <source>
        <dbReference type="ARBA" id="ARBA00004141"/>
    </source>
</evidence>
<feature type="non-terminal residue" evidence="6">
    <location>
        <position position="52"/>
    </location>
</feature>
<keyword evidence="4 5" id="KW-0472">Membrane</keyword>
<evidence type="ECO:0000256" key="3">
    <source>
        <dbReference type="ARBA" id="ARBA00022989"/>
    </source>
</evidence>
<accession>X1UG91</accession>
<sequence>RFRFIGRGVFSVATLILRMIAPAVLVVPLFVLWCKFGLINTKTGLMITYTGL</sequence>
<dbReference type="SUPFAM" id="SSF161098">
    <property type="entry name" value="MetI-like"/>
    <property type="match status" value="1"/>
</dbReference>
<dbReference type="AlphaFoldDB" id="X1UG91"/>
<dbReference type="GO" id="GO:0016020">
    <property type="term" value="C:membrane"/>
    <property type="evidence" value="ECO:0007669"/>
    <property type="project" value="UniProtKB-SubCell"/>
</dbReference>
<organism evidence="6">
    <name type="scientific">marine sediment metagenome</name>
    <dbReference type="NCBI Taxonomy" id="412755"/>
    <lineage>
        <taxon>unclassified sequences</taxon>
        <taxon>metagenomes</taxon>
        <taxon>ecological metagenomes</taxon>
    </lineage>
</organism>
<name>X1UG91_9ZZZZ</name>
<protein>
    <recommendedName>
        <fullName evidence="7">ABC transmembrane type-1 domain-containing protein</fullName>
    </recommendedName>
</protein>
<evidence type="ECO:0008006" key="7">
    <source>
        <dbReference type="Google" id="ProtNLM"/>
    </source>
</evidence>
<gene>
    <name evidence="6" type="ORF">S12H4_63177</name>
</gene>
<evidence type="ECO:0000313" key="6">
    <source>
        <dbReference type="EMBL" id="GAJ16534.1"/>
    </source>
</evidence>
<evidence type="ECO:0000256" key="5">
    <source>
        <dbReference type="SAM" id="Phobius"/>
    </source>
</evidence>
<reference evidence="6" key="1">
    <citation type="journal article" date="2014" name="Front. Microbiol.">
        <title>High frequency of phylogenetically diverse reductive dehalogenase-homologous genes in deep subseafloor sedimentary metagenomes.</title>
        <authorList>
            <person name="Kawai M."/>
            <person name="Futagami T."/>
            <person name="Toyoda A."/>
            <person name="Takaki Y."/>
            <person name="Nishi S."/>
            <person name="Hori S."/>
            <person name="Arai W."/>
            <person name="Tsubouchi T."/>
            <person name="Morono Y."/>
            <person name="Uchiyama I."/>
            <person name="Ito T."/>
            <person name="Fujiyama A."/>
            <person name="Inagaki F."/>
            <person name="Takami H."/>
        </authorList>
    </citation>
    <scope>NUCLEOTIDE SEQUENCE</scope>
    <source>
        <strain evidence="6">Expedition CK06-06</strain>
    </source>
</reference>
<keyword evidence="2 5" id="KW-0812">Transmembrane</keyword>
<evidence type="ECO:0000256" key="2">
    <source>
        <dbReference type="ARBA" id="ARBA00022692"/>
    </source>
</evidence>
<feature type="non-terminal residue" evidence="6">
    <location>
        <position position="1"/>
    </location>
</feature>
<dbReference type="InterPro" id="IPR035906">
    <property type="entry name" value="MetI-like_sf"/>
</dbReference>
<feature type="transmembrane region" description="Helical" evidence="5">
    <location>
        <begin position="12"/>
        <end position="33"/>
    </location>
</feature>
<comment type="caution">
    <text evidence="6">The sequence shown here is derived from an EMBL/GenBank/DDBJ whole genome shotgun (WGS) entry which is preliminary data.</text>
</comment>
<dbReference type="EMBL" id="BARW01042801">
    <property type="protein sequence ID" value="GAJ16534.1"/>
    <property type="molecule type" value="Genomic_DNA"/>
</dbReference>
<comment type="subcellular location">
    <subcellularLocation>
        <location evidence="1">Membrane</location>
        <topology evidence="1">Multi-pass membrane protein</topology>
    </subcellularLocation>
</comment>
<evidence type="ECO:0000256" key="4">
    <source>
        <dbReference type="ARBA" id="ARBA00023136"/>
    </source>
</evidence>
<keyword evidence="3 5" id="KW-1133">Transmembrane helix</keyword>
<proteinExistence type="predicted"/>